<evidence type="ECO:0000256" key="10">
    <source>
        <dbReference type="ARBA" id="ARBA00023012"/>
    </source>
</evidence>
<dbReference type="PROSITE" id="PS50109">
    <property type="entry name" value="HIS_KIN"/>
    <property type="match status" value="1"/>
</dbReference>
<dbReference type="EC" id="2.7.13.3" evidence="3"/>
<organism evidence="14 15">
    <name type="scientific">Candidatus Doudnabacteria bacterium CG10_big_fil_rev_8_21_14_0_10_42_18</name>
    <dbReference type="NCBI Taxonomy" id="1974552"/>
    <lineage>
        <taxon>Bacteria</taxon>
        <taxon>Candidatus Doudnaibacteriota</taxon>
    </lineage>
</organism>
<dbReference type="SUPFAM" id="SSF55781">
    <property type="entry name" value="GAF domain-like"/>
    <property type="match status" value="1"/>
</dbReference>
<comment type="caution">
    <text evidence="14">The sequence shown here is derived from an EMBL/GenBank/DDBJ whole genome shotgun (WGS) entry which is preliminary data.</text>
</comment>
<evidence type="ECO:0000256" key="8">
    <source>
        <dbReference type="ARBA" id="ARBA00022777"/>
    </source>
</evidence>
<keyword evidence="12" id="KW-1133">Transmembrane helix</keyword>
<dbReference type="SMART" id="SM00387">
    <property type="entry name" value="HATPase_c"/>
    <property type="match status" value="1"/>
</dbReference>
<keyword evidence="4" id="KW-1003">Cell membrane</keyword>
<accession>A0A2H0VE06</accession>
<evidence type="ECO:0000259" key="13">
    <source>
        <dbReference type="PROSITE" id="PS50109"/>
    </source>
</evidence>
<dbReference type="InterPro" id="IPR029016">
    <property type="entry name" value="GAF-like_dom_sf"/>
</dbReference>
<dbReference type="Gene3D" id="1.10.287.130">
    <property type="match status" value="1"/>
</dbReference>
<evidence type="ECO:0000256" key="4">
    <source>
        <dbReference type="ARBA" id="ARBA00022475"/>
    </source>
</evidence>
<keyword evidence="9" id="KW-0067">ATP-binding</keyword>
<dbReference type="Pfam" id="PF00512">
    <property type="entry name" value="HisKA"/>
    <property type="match status" value="1"/>
</dbReference>
<dbReference type="AlphaFoldDB" id="A0A2H0VE06"/>
<evidence type="ECO:0000313" key="14">
    <source>
        <dbReference type="EMBL" id="PIR96520.1"/>
    </source>
</evidence>
<dbReference type="GO" id="GO:0005524">
    <property type="term" value="F:ATP binding"/>
    <property type="evidence" value="ECO:0007669"/>
    <property type="project" value="UniProtKB-KW"/>
</dbReference>
<dbReference type="GO" id="GO:0005886">
    <property type="term" value="C:plasma membrane"/>
    <property type="evidence" value="ECO:0007669"/>
    <property type="project" value="UniProtKB-SubCell"/>
</dbReference>
<dbReference type="InterPro" id="IPR036097">
    <property type="entry name" value="HisK_dim/P_sf"/>
</dbReference>
<dbReference type="Gene3D" id="3.30.565.10">
    <property type="entry name" value="Histidine kinase-like ATPase, C-terminal domain"/>
    <property type="match status" value="1"/>
</dbReference>
<dbReference type="CDD" id="cd00082">
    <property type="entry name" value="HisKA"/>
    <property type="match status" value="1"/>
</dbReference>
<comment type="catalytic activity">
    <reaction evidence="1">
        <text>ATP + protein L-histidine = ADP + protein N-phospho-L-histidine.</text>
        <dbReference type="EC" id="2.7.13.3"/>
    </reaction>
</comment>
<keyword evidence="12" id="KW-0812">Transmembrane</keyword>
<dbReference type="InterPro" id="IPR005467">
    <property type="entry name" value="His_kinase_dom"/>
</dbReference>
<proteinExistence type="predicted"/>
<dbReference type="Proteomes" id="UP000230922">
    <property type="component" value="Unassembled WGS sequence"/>
</dbReference>
<dbReference type="InterPro" id="IPR000014">
    <property type="entry name" value="PAS"/>
</dbReference>
<keyword evidence="10" id="KW-0902">Two-component regulatory system</keyword>
<name>A0A2H0VE06_9BACT</name>
<dbReference type="SUPFAM" id="SSF55785">
    <property type="entry name" value="PYP-like sensor domain (PAS domain)"/>
    <property type="match status" value="1"/>
</dbReference>
<keyword evidence="5" id="KW-0597">Phosphoprotein</keyword>
<dbReference type="GO" id="GO:0000155">
    <property type="term" value="F:phosphorelay sensor kinase activity"/>
    <property type="evidence" value="ECO:0007669"/>
    <property type="project" value="InterPro"/>
</dbReference>
<keyword evidence="8" id="KW-0418">Kinase</keyword>
<feature type="domain" description="Histidine kinase" evidence="13">
    <location>
        <begin position="333"/>
        <end position="556"/>
    </location>
</feature>
<dbReference type="InterPro" id="IPR035965">
    <property type="entry name" value="PAS-like_dom_sf"/>
</dbReference>
<feature type="transmembrane region" description="Helical" evidence="12">
    <location>
        <begin position="6"/>
        <end position="24"/>
    </location>
</feature>
<dbReference type="SUPFAM" id="SSF55874">
    <property type="entry name" value="ATPase domain of HSP90 chaperone/DNA topoisomerase II/histidine kinase"/>
    <property type="match status" value="1"/>
</dbReference>
<dbReference type="InterPro" id="IPR003594">
    <property type="entry name" value="HATPase_dom"/>
</dbReference>
<gene>
    <name evidence="14" type="ORF">COT92_00625</name>
</gene>
<evidence type="ECO:0000256" key="3">
    <source>
        <dbReference type="ARBA" id="ARBA00012438"/>
    </source>
</evidence>
<dbReference type="PANTHER" id="PTHR43547:SF2">
    <property type="entry name" value="HYBRID SIGNAL TRANSDUCTION HISTIDINE KINASE C"/>
    <property type="match status" value="1"/>
</dbReference>
<dbReference type="InterPro" id="IPR004358">
    <property type="entry name" value="Sig_transdc_His_kin-like_C"/>
</dbReference>
<dbReference type="SUPFAM" id="SSF47384">
    <property type="entry name" value="Homodimeric domain of signal transducing histidine kinase"/>
    <property type="match status" value="1"/>
</dbReference>
<protein>
    <recommendedName>
        <fullName evidence="3">histidine kinase</fullName>
        <ecNumber evidence="3">2.7.13.3</ecNumber>
    </recommendedName>
</protein>
<dbReference type="Pfam" id="PF02518">
    <property type="entry name" value="HATPase_c"/>
    <property type="match status" value="1"/>
</dbReference>
<evidence type="ECO:0000256" key="7">
    <source>
        <dbReference type="ARBA" id="ARBA00022741"/>
    </source>
</evidence>
<evidence type="ECO:0000256" key="9">
    <source>
        <dbReference type="ARBA" id="ARBA00022840"/>
    </source>
</evidence>
<evidence type="ECO:0000256" key="5">
    <source>
        <dbReference type="ARBA" id="ARBA00022553"/>
    </source>
</evidence>
<dbReference type="EMBL" id="PFAK01000009">
    <property type="protein sequence ID" value="PIR96520.1"/>
    <property type="molecule type" value="Genomic_DNA"/>
</dbReference>
<dbReference type="Gene3D" id="3.30.450.40">
    <property type="match status" value="1"/>
</dbReference>
<keyword evidence="11 12" id="KW-0472">Membrane</keyword>
<dbReference type="SMART" id="SM00388">
    <property type="entry name" value="HisKA"/>
    <property type="match status" value="1"/>
</dbReference>
<evidence type="ECO:0000256" key="1">
    <source>
        <dbReference type="ARBA" id="ARBA00000085"/>
    </source>
</evidence>
<comment type="subcellular location">
    <subcellularLocation>
        <location evidence="2">Cell membrane</location>
    </subcellularLocation>
</comment>
<evidence type="ECO:0000256" key="6">
    <source>
        <dbReference type="ARBA" id="ARBA00022679"/>
    </source>
</evidence>
<keyword evidence="7" id="KW-0547">Nucleotide-binding</keyword>
<dbReference type="PRINTS" id="PR00344">
    <property type="entry name" value="BCTRLSENSOR"/>
</dbReference>
<dbReference type="PANTHER" id="PTHR43547">
    <property type="entry name" value="TWO-COMPONENT HISTIDINE KINASE"/>
    <property type="match status" value="1"/>
</dbReference>
<keyword evidence="6" id="KW-0808">Transferase</keyword>
<evidence type="ECO:0000313" key="15">
    <source>
        <dbReference type="Proteomes" id="UP000230922"/>
    </source>
</evidence>
<reference evidence="15" key="1">
    <citation type="submission" date="2017-09" db="EMBL/GenBank/DDBJ databases">
        <title>Depth-based differentiation of microbial function through sediment-hosted aquifers and enrichment of novel symbionts in the deep terrestrial subsurface.</title>
        <authorList>
            <person name="Probst A.J."/>
            <person name="Ladd B."/>
            <person name="Jarett J.K."/>
            <person name="Geller-Mcgrath D.E."/>
            <person name="Sieber C.M.K."/>
            <person name="Emerson J.B."/>
            <person name="Anantharaman K."/>
            <person name="Thomas B.C."/>
            <person name="Malmstrom R."/>
            <person name="Stieglmeier M."/>
            <person name="Klingl A."/>
            <person name="Woyke T."/>
            <person name="Ryan C.M."/>
            <person name="Banfield J.F."/>
        </authorList>
    </citation>
    <scope>NUCLEOTIDE SEQUENCE [LARGE SCALE GENOMIC DNA]</scope>
</reference>
<dbReference type="InterPro" id="IPR003661">
    <property type="entry name" value="HisK_dim/P_dom"/>
</dbReference>
<evidence type="ECO:0000256" key="2">
    <source>
        <dbReference type="ARBA" id="ARBA00004236"/>
    </source>
</evidence>
<dbReference type="Gene3D" id="3.30.450.20">
    <property type="entry name" value="PAS domain"/>
    <property type="match status" value="1"/>
</dbReference>
<evidence type="ECO:0000256" key="11">
    <source>
        <dbReference type="ARBA" id="ARBA00023136"/>
    </source>
</evidence>
<dbReference type="InterPro" id="IPR036890">
    <property type="entry name" value="HATPase_C_sf"/>
</dbReference>
<sequence length="556" mass="61163">MIVRILLVIDLIMLAVVIFGYIFSSLKERRYLKKAAEQSLELQQKVYQAEVLKEINERIGYSLDTNKIVEIITSSLGNLLEYDTVSSMMLEDESKVIFKCHVENSVSHEFIEEVKKKTLEAYSAILNKEIHPGAIDESVTGNLLDDGLKTTVESFFNLPVVISGKLVGLINVASSEKGRYGDEQASILYTITNQAATAVSKLQAILESEKGKLSAIIYSLTDGVITVGLNNQLLVYNPAVKKILGLEDDKELTMFDIVDALAGKVDIRTKIEQATAQNKNMVVPEIIVKDKALELGIAPVKNPLGQTIGASVVFHDVTSEKSLEKLRQEFTAMMVHELRAPLTAVRWSSESMIKSLAAVQPGADPKKLKDTVVTIETASNNMLELVNDLLDVAKIEAGKFELNSQEADLSEVIREQSKIFQNQAEIKHLAINLDVPEKYLIIFDKIRIAQVLGNLISNAIKYTDNGLIEIGLRADSENKQAVVAIKDSGVGIAREDVSQLFSKFKQLKSVDRSRKGTGLGLVVSKGIVEAHGGKIWAESPGDNLGSTFYFSLPIKN</sequence>
<dbReference type="FunFam" id="3.30.565.10:FF:000023">
    <property type="entry name" value="PAS domain-containing sensor histidine kinase"/>
    <property type="match status" value="1"/>
</dbReference>
<evidence type="ECO:0000256" key="12">
    <source>
        <dbReference type="SAM" id="Phobius"/>
    </source>
</evidence>
<dbReference type="CDD" id="cd00130">
    <property type="entry name" value="PAS"/>
    <property type="match status" value="1"/>
</dbReference>